<dbReference type="Proteomes" id="UP000621510">
    <property type="component" value="Unassembled WGS sequence"/>
</dbReference>
<keyword evidence="2" id="KW-1185">Reference proteome</keyword>
<organism evidence="1 2">
    <name type="scientific">Streptomyces endocoffeicus</name>
    <dbReference type="NCBI Taxonomy" id="2898945"/>
    <lineage>
        <taxon>Bacteria</taxon>
        <taxon>Bacillati</taxon>
        <taxon>Actinomycetota</taxon>
        <taxon>Actinomycetes</taxon>
        <taxon>Kitasatosporales</taxon>
        <taxon>Streptomycetaceae</taxon>
        <taxon>Streptomyces</taxon>
    </lineage>
</organism>
<gene>
    <name evidence="1" type="ORF">JK364_32825</name>
</gene>
<protein>
    <submittedName>
        <fullName evidence="1">Uncharacterized protein</fullName>
    </submittedName>
</protein>
<dbReference type="EMBL" id="JAERRG010000016">
    <property type="protein sequence ID" value="MBL1117134.1"/>
    <property type="molecule type" value="Genomic_DNA"/>
</dbReference>
<sequence length="118" mass="13158">MTAREITAAYEYRWQREAVRGLTTMLAHGHQEGLPALQWIIATTGALVGDAHGLTCTPAEQRAAFDAWADYLGARRWPERTDSDGATHLHAQFTWHQDDRVKGAVRAVIWPTDGASHH</sequence>
<reference evidence="1 2" key="1">
    <citation type="submission" date="2021-01" db="EMBL/GenBank/DDBJ databases">
        <title>WGS of actinomycetes isolated from Thailand.</title>
        <authorList>
            <person name="Thawai C."/>
        </authorList>
    </citation>
    <scope>NUCLEOTIDE SEQUENCE [LARGE SCALE GENOMIC DNA]</scope>
    <source>
        <strain evidence="1 2">CA3R110</strain>
    </source>
</reference>
<dbReference type="RefSeq" id="WP_201854994.1">
    <property type="nucleotide sequence ID" value="NZ_JAERRG010000016.1"/>
</dbReference>
<proteinExistence type="predicted"/>
<evidence type="ECO:0000313" key="2">
    <source>
        <dbReference type="Proteomes" id="UP000621510"/>
    </source>
</evidence>
<name>A0ABS1PXW8_9ACTN</name>
<comment type="caution">
    <text evidence="1">The sequence shown here is derived from an EMBL/GenBank/DDBJ whole genome shotgun (WGS) entry which is preliminary data.</text>
</comment>
<evidence type="ECO:0000313" key="1">
    <source>
        <dbReference type="EMBL" id="MBL1117134.1"/>
    </source>
</evidence>
<accession>A0ABS1PXW8</accession>